<sequence length="30" mass="3420">MQSSGKMLQTYDCKIVQVVQWYVGSSRAII</sequence>
<name>A0A8S5R7B3_9VIRU</name>
<accession>A0A8S5R7B3</accession>
<protein>
    <submittedName>
        <fullName evidence="1">Uncharacterized protein</fullName>
    </submittedName>
</protein>
<evidence type="ECO:0000313" key="1">
    <source>
        <dbReference type="EMBL" id="DAE26961.1"/>
    </source>
</evidence>
<reference evidence="1" key="1">
    <citation type="journal article" date="2021" name="Proc. Natl. Acad. Sci. U.S.A.">
        <title>A Catalog of Tens of Thousands of Viruses from Human Metagenomes Reveals Hidden Associations with Chronic Diseases.</title>
        <authorList>
            <person name="Tisza M.J."/>
            <person name="Buck C.B."/>
        </authorList>
    </citation>
    <scope>NUCLEOTIDE SEQUENCE</scope>
    <source>
        <strain evidence="1">Ct6Ax4</strain>
    </source>
</reference>
<organism evidence="1">
    <name type="scientific">virus sp. ct6Ax4</name>
    <dbReference type="NCBI Taxonomy" id="2826791"/>
    <lineage>
        <taxon>Viruses</taxon>
    </lineage>
</organism>
<proteinExistence type="predicted"/>
<dbReference type="EMBL" id="BK015824">
    <property type="protein sequence ID" value="DAE26961.1"/>
    <property type="molecule type" value="Genomic_DNA"/>
</dbReference>